<dbReference type="Proteomes" id="UP000663825">
    <property type="component" value="Unassembled WGS sequence"/>
</dbReference>
<dbReference type="SUPFAM" id="SSF46785">
    <property type="entry name" value="Winged helix' DNA-binding domain"/>
    <property type="match status" value="1"/>
</dbReference>
<evidence type="ECO:0000256" key="3">
    <source>
        <dbReference type="RuleBase" id="RU004019"/>
    </source>
</evidence>
<dbReference type="Gene3D" id="1.10.10.10">
    <property type="entry name" value="Winged helix-like DNA-binding domain superfamily/Winged helix DNA-binding domain"/>
    <property type="match status" value="1"/>
</dbReference>
<comment type="similarity">
    <text evidence="1 3">Belongs to the ETS family.</text>
</comment>
<dbReference type="InterPro" id="IPR036388">
    <property type="entry name" value="WH-like_DNA-bd_sf"/>
</dbReference>
<dbReference type="GO" id="GO:0030154">
    <property type="term" value="P:cell differentiation"/>
    <property type="evidence" value="ECO:0007669"/>
    <property type="project" value="TreeGrafter"/>
</dbReference>
<proteinExistence type="inferred from homology"/>
<dbReference type="EMBL" id="CAJNXB010004894">
    <property type="protein sequence ID" value="CAF3397994.1"/>
    <property type="molecule type" value="Genomic_DNA"/>
</dbReference>
<dbReference type="PRINTS" id="PR00454">
    <property type="entry name" value="ETSDOMAIN"/>
</dbReference>
<dbReference type="EMBL" id="CAJOBP010000160">
    <property type="protein sequence ID" value="CAF4132994.1"/>
    <property type="molecule type" value="Genomic_DNA"/>
</dbReference>
<evidence type="ECO:0000313" key="9">
    <source>
        <dbReference type="EMBL" id="CAF4286580.1"/>
    </source>
</evidence>
<keyword evidence="11" id="KW-1185">Reference proteome</keyword>
<dbReference type="InterPro" id="IPR046328">
    <property type="entry name" value="ETS_fam"/>
</dbReference>
<evidence type="ECO:0000313" key="10">
    <source>
        <dbReference type="Proteomes" id="UP000663825"/>
    </source>
</evidence>
<feature type="domain" description="ETS" evidence="5">
    <location>
        <begin position="84"/>
        <end position="167"/>
    </location>
</feature>
<name>A0A817ZYT2_9BILA</name>
<feature type="region of interest" description="Disordered" evidence="4">
    <location>
        <begin position="29"/>
        <end position="60"/>
    </location>
</feature>
<dbReference type="SMART" id="SM00413">
    <property type="entry name" value="ETS"/>
    <property type="match status" value="1"/>
</dbReference>
<dbReference type="Proteomes" id="UP000663833">
    <property type="component" value="Unassembled WGS sequence"/>
</dbReference>
<evidence type="ECO:0000313" key="7">
    <source>
        <dbReference type="EMBL" id="CAF3397994.1"/>
    </source>
</evidence>
<dbReference type="Pfam" id="PF00178">
    <property type="entry name" value="Ets"/>
    <property type="match status" value="1"/>
</dbReference>
<dbReference type="InterPro" id="IPR036390">
    <property type="entry name" value="WH_DNA-bd_sf"/>
</dbReference>
<dbReference type="GO" id="GO:0005634">
    <property type="term" value="C:nucleus"/>
    <property type="evidence" value="ECO:0007669"/>
    <property type="project" value="UniProtKB-SubCell"/>
</dbReference>
<dbReference type="Proteomes" id="UP000663873">
    <property type="component" value="Unassembled WGS sequence"/>
</dbReference>
<accession>A0A817ZYT2</accession>
<evidence type="ECO:0000313" key="8">
    <source>
        <dbReference type="EMBL" id="CAF4132994.1"/>
    </source>
</evidence>
<evidence type="ECO:0000259" key="5">
    <source>
        <dbReference type="PROSITE" id="PS50061"/>
    </source>
</evidence>
<gene>
    <name evidence="9" type="ORF">HFQ381_LOCUS12632</name>
    <name evidence="6" type="ORF">LUA448_LOCUS16804</name>
    <name evidence="7" type="ORF">TIS948_LOCUS27440</name>
    <name evidence="8" type="ORF">UJA718_LOCUS2371</name>
</gene>
<comment type="caution">
    <text evidence="7">The sequence shown here is derived from an EMBL/GenBank/DDBJ whole genome shotgun (WGS) entry which is preliminary data.</text>
</comment>
<dbReference type="PROSITE" id="PS50061">
    <property type="entry name" value="ETS_DOMAIN_3"/>
    <property type="match status" value="1"/>
</dbReference>
<dbReference type="EMBL" id="CAJNYD010002115">
    <property type="protein sequence ID" value="CAF3392563.1"/>
    <property type="molecule type" value="Genomic_DNA"/>
</dbReference>
<feature type="compositionally biased region" description="Low complexity" evidence="4">
    <location>
        <begin position="44"/>
        <end position="60"/>
    </location>
</feature>
<evidence type="ECO:0000256" key="2">
    <source>
        <dbReference type="ARBA" id="ARBA00023125"/>
    </source>
</evidence>
<protein>
    <recommendedName>
        <fullName evidence="5">ETS domain-containing protein</fullName>
    </recommendedName>
</protein>
<dbReference type="InterPro" id="IPR000418">
    <property type="entry name" value="Ets_dom"/>
</dbReference>
<evidence type="ECO:0000256" key="4">
    <source>
        <dbReference type="SAM" id="MobiDB-lite"/>
    </source>
</evidence>
<keyword evidence="3" id="KW-0539">Nucleus</keyword>
<comment type="subcellular location">
    <subcellularLocation>
        <location evidence="3">Nucleus</location>
    </subcellularLocation>
</comment>
<reference evidence="7" key="1">
    <citation type="submission" date="2021-02" db="EMBL/GenBank/DDBJ databases">
        <authorList>
            <person name="Nowell W R."/>
        </authorList>
    </citation>
    <scope>NUCLEOTIDE SEQUENCE</scope>
</reference>
<dbReference type="EMBL" id="CAJOBO010000769">
    <property type="protein sequence ID" value="CAF4286580.1"/>
    <property type="molecule type" value="Genomic_DNA"/>
</dbReference>
<dbReference type="OrthoDB" id="5975550at2759"/>
<keyword evidence="2 3" id="KW-0238">DNA-binding</keyword>
<dbReference type="GO" id="GO:0000981">
    <property type="term" value="F:DNA-binding transcription factor activity, RNA polymerase II-specific"/>
    <property type="evidence" value="ECO:0007669"/>
    <property type="project" value="TreeGrafter"/>
</dbReference>
<evidence type="ECO:0000313" key="6">
    <source>
        <dbReference type="EMBL" id="CAF3392563.1"/>
    </source>
</evidence>
<dbReference type="Proteomes" id="UP000663851">
    <property type="component" value="Unassembled WGS sequence"/>
</dbReference>
<organism evidence="7 10">
    <name type="scientific">Rotaria socialis</name>
    <dbReference type="NCBI Taxonomy" id="392032"/>
    <lineage>
        <taxon>Eukaryota</taxon>
        <taxon>Metazoa</taxon>
        <taxon>Spiralia</taxon>
        <taxon>Gnathifera</taxon>
        <taxon>Rotifera</taxon>
        <taxon>Eurotatoria</taxon>
        <taxon>Bdelloidea</taxon>
        <taxon>Philodinida</taxon>
        <taxon>Philodinidae</taxon>
        <taxon>Rotaria</taxon>
    </lineage>
</organism>
<dbReference type="GO" id="GO:0043565">
    <property type="term" value="F:sequence-specific DNA binding"/>
    <property type="evidence" value="ECO:0007669"/>
    <property type="project" value="InterPro"/>
</dbReference>
<dbReference type="AlphaFoldDB" id="A0A817ZYT2"/>
<evidence type="ECO:0000313" key="11">
    <source>
        <dbReference type="Proteomes" id="UP000663873"/>
    </source>
</evidence>
<dbReference type="PANTHER" id="PTHR11849">
    <property type="entry name" value="ETS"/>
    <property type="match status" value="1"/>
</dbReference>
<sequence length="181" mass="21082">MEADSVRINELVRYLKDGIVNTDVNDSVEYESHEPSDDDECQPTSDCYTTDSSSQDSSIYESDVPFDLSEWLIIDSRSNRRRSPLILEFLRLLLEKPRYSSYASYTNSSLGIFQIYKPNEVATLWARVRSRQSSRVMSYDKFARAIRHYYQYSAMIKTNSRYTFQFGTVTSGIEDRNNHIS</sequence>
<evidence type="ECO:0000256" key="1">
    <source>
        <dbReference type="ARBA" id="ARBA00005562"/>
    </source>
</evidence>